<dbReference type="EMBL" id="SMSJ01000004">
    <property type="protein sequence ID" value="TDH63743.1"/>
    <property type="molecule type" value="Genomic_DNA"/>
</dbReference>
<evidence type="ECO:0000313" key="2">
    <source>
        <dbReference type="Proteomes" id="UP000295096"/>
    </source>
</evidence>
<gene>
    <name evidence="1" type="ORF">E2C06_05300</name>
</gene>
<reference evidence="1 2" key="1">
    <citation type="journal article" date="2016" name="J. Microbiol.">
        <title>Dankookia rubra gen. nov., sp. nov., an alphaproteobacterium isolated from sediment of a shallow stream.</title>
        <authorList>
            <person name="Kim W.H."/>
            <person name="Kim D.H."/>
            <person name="Kang K."/>
            <person name="Ahn T.Y."/>
        </authorList>
    </citation>
    <scope>NUCLEOTIDE SEQUENCE [LARGE SCALE GENOMIC DNA]</scope>
    <source>
        <strain evidence="1 2">JCM30602</strain>
    </source>
</reference>
<organism evidence="1 2">
    <name type="scientific">Dankookia rubra</name>
    <dbReference type="NCBI Taxonomy" id="1442381"/>
    <lineage>
        <taxon>Bacteria</taxon>
        <taxon>Pseudomonadati</taxon>
        <taxon>Pseudomonadota</taxon>
        <taxon>Alphaproteobacteria</taxon>
        <taxon>Acetobacterales</taxon>
        <taxon>Roseomonadaceae</taxon>
        <taxon>Dankookia</taxon>
    </lineage>
</organism>
<evidence type="ECO:0000313" key="1">
    <source>
        <dbReference type="EMBL" id="TDH63743.1"/>
    </source>
</evidence>
<dbReference type="AlphaFoldDB" id="A0A4R5QKW5"/>
<dbReference type="RefSeq" id="WP_133287537.1">
    <property type="nucleotide sequence ID" value="NZ_SMSJ01000004.1"/>
</dbReference>
<accession>A0A4R5QKW5</accession>
<keyword evidence="2" id="KW-1185">Reference proteome</keyword>
<dbReference type="Proteomes" id="UP000295096">
    <property type="component" value="Unassembled WGS sequence"/>
</dbReference>
<protein>
    <submittedName>
        <fullName evidence="1">Uncharacterized protein</fullName>
    </submittedName>
</protein>
<name>A0A4R5QKW5_9PROT</name>
<comment type="caution">
    <text evidence="1">The sequence shown here is derived from an EMBL/GenBank/DDBJ whole genome shotgun (WGS) entry which is preliminary data.</text>
</comment>
<sequence length="136" mass="14114">MRQRWNTPLYAVALGAGFGILGMLAAGRVSLPGRIFPARPVAPPVQPADHASDALGASLARSTAESGQRALRSALDPAGRAVCEAAIADADAAACRAAEDARGKQHNTQSLAMVLSAEDLYLAAARLRLREARPVC</sequence>
<proteinExistence type="predicted"/>